<evidence type="ECO:0000313" key="2">
    <source>
        <dbReference type="Proteomes" id="UP000070531"/>
    </source>
</evidence>
<dbReference type="RefSeq" id="WP_197418720.1">
    <property type="nucleotide sequence ID" value="NZ_KQ960520.1"/>
</dbReference>
<feature type="non-terminal residue" evidence="1">
    <location>
        <position position="1"/>
    </location>
</feature>
<reference evidence="1 2" key="1">
    <citation type="submission" date="2016-01" db="EMBL/GenBank/DDBJ databases">
        <authorList>
            <person name="Oliw E.H."/>
        </authorList>
    </citation>
    <scope>NUCLEOTIDE SEQUENCE [LARGE SCALE GENOMIC DNA]</scope>
    <source>
        <strain evidence="1 2">DNF00307</strain>
    </source>
</reference>
<dbReference type="PATRIC" id="fig|419005.5.peg.1308"/>
<name>A0A134BCI1_9BACT</name>
<gene>
    <name evidence="1" type="ORF">HMPREF1860_01301</name>
</gene>
<dbReference type="Proteomes" id="UP000070531">
    <property type="component" value="Unassembled WGS sequence"/>
</dbReference>
<dbReference type="STRING" id="419005.HMPREF1860_01301"/>
<dbReference type="AlphaFoldDB" id="A0A134BCI1"/>
<protein>
    <submittedName>
        <fullName evidence="1">Uncharacterized protein</fullName>
    </submittedName>
</protein>
<dbReference type="EMBL" id="LSDL01000060">
    <property type="protein sequence ID" value="KXB77639.1"/>
    <property type="molecule type" value="Genomic_DNA"/>
</dbReference>
<evidence type="ECO:0000313" key="1">
    <source>
        <dbReference type="EMBL" id="KXB77639.1"/>
    </source>
</evidence>
<sequence>TSLPDNLVVGGWLYLQETQITDTSNVNRNAPTLYEWHNGKYIKVDGIFSAVDNYHGNVYKVHQIGNKKQMYVVGDGNGKWAHGETIDEARKDLIYKISKRDKSAFKNLKLDSVLTFEQAIECYRVITGACSAGTKDYIVNRLPKPHKNKYSIREMIELTKDEYQGEAFETFFANKQ</sequence>
<proteinExistence type="predicted"/>
<accession>A0A134BCI1</accession>
<comment type="caution">
    <text evidence="1">The sequence shown here is derived from an EMBL/GenBank/DDBJ whole genome shotgun (WGS) entry which is preliminary data.</text>
</comment>
<organism evidence="1">
    <name type="scientific">Prevotella amnii</name>
    <dbReference type="NCBI Taxonomy" id="419005"/>
    <lineage>
        <taxon>Bacteria</taxon>
        <taxon>Pseudomonadati</taxon>
        <taxon>Bacteroidota</taxon>
        <taxon>Bacteroidia</taxon>
        <taxon>Bacteroidales</taxon>
        <taxon>Prevotellaceae</taxon>
        <taxon>Prevotella</taxon>
    </lineage>
</organism>